<name>A0ABW0K7H2_9BACL</name>
<sequence>MDTLISLCMIVKNEELTLARCLESVQGLVDEIIIVDTGSTDSTKEIASRFGAIIYDFEWTKDFSAARNASIQKATGQWILVLDADEFVQKEEHDKFRDFLSTVDPSSLQCFLLKVMNIAGENESKISGMFESSAPRLFPNNKGIYYTRPIHEQLTIDNGKLKYSNIQFTIYHSGYTVETVTRKDKSKRNMEIFEGIRQKKQKLDAYYCYTLGNEYRNAGNPKRALYYYEKAYNQGKSIEAWMPACVDALVSNYLLIGDCSKALQFIQFGLQRWGNYSDYHTMLGYLYESFGCYDLAKEKYLEAINIGENASRLGQPAAIFQFHLSNVFPYQKLANIFQIGKNIDRTVFYLTKIINSTPQDATALHKLMSILLQSENASSIITFLEKLYPLDNSSNLLLLFRISVVSASSELAAYYFQKIENVGIQLGDTEMLDYALLTKDLLLFNRVLQQVNSPIPAESLIHKILLLAVITWGNTEHYKKLDIPENHHLFRVSQSVLVLLSGTEPTSITDEDSAIFTDLLIRLFELQAFEAFDLLMSHFSSPAIINLVADRFYDANQLQLAIDYYSILLENDLLHVTGYENLAHLHFNQNDIEQGLAFLEKALELTPANIALYGIYNRFATDEIKRKAYKEQFEDRFPLYKSLNFIFANQIQ</sequence>
<dbReference type="Pfam" id="PF13181">
    <property type="entry name" value="TPR_8"/>
    <property type="match status" value="1"/>
</dbReference>
<keyword evidence="3" id="KW-0328">Glycosyltransferase</keyword>
<organism evidence="3 4">
    <name type="scientific">Paenibacillus aestuarii</name>
    <dbReference type="NCBI Taxonomy" id="516965"/>
    <lineage>
        <taxon>Bacteria</taxon>
        <taxon>Bacillati</taxon>
        <taxon>Bacillota</taxon>
        <taxon>Bacilli</taxon>
        <taxon>Bacillales</taxon>
        <taxon>Paenibacillaceae</taxon>
        <taxon>Paenibacillus</taxon>
    </lineage>
</organism>
<dbReference type="Gene3D" id="3.90.550.10">
    <property type="entry name" value="Spore Coat Polysaccharide Biosynthesis Protein SpsA, Chain A"/>
    <property type="match status" value="1"/>
</dbReference>
<proteinExistence type="predicted"/>
<dbReference type="InterPro" id="IPR019734">
    <property type="entry name" value="TPR_rpt"/>
</dbReference>
<dbReference type="SMART" id="SM00028">
    <property type="entry name" value="TPR"/>
    <property type="match status" value="4"/>
</dbReference>
<dbReference type="Pfam" id="PF00535">
    <property type="entry name" value="Glycos_transf_2"/>
    <property type="match status" value="1"/>
</dbReference>
<dbReference type="EC" id="2.4.-.-" evidence="3"/>
<gene>
    <name evidence="3" type="ORF">ACFPOG_10925</name>
</gene>
<dbReference type="PROSITE" id="PS50005">
    <property type="entry name" value="TPR"/>
    <property type="match status" value="1"/>
</dbReference>
<comment type="caution">
    <text evidence="3">The sequence shown here is derived from an EMBL/GenBank/DDBJ whole genome shotgun (WGS) entry which is preliminary data.</text>
</comment>
<keyword evidence="1" id="KW-0802">TPR repeat</keyword>
<keyword evidence="3" id="KW-0808">Transferase</keyword>
<dbReference type="Proteomes" id="UP001596044">
    <property type="component" value="Unassembled WGS sequence"/>
</dbReference>
<accession>A0ABW0K7H2</accession>
<keyword evidence="4" id="KW-1185">Reference proteome</keyword>
<evidence type="ECO:0000313" key="4">
    <source>
        <dbReference type="Proteomes" id="UP001596044"/>
    </source>
</evidence>
<dbReference type="Gene3D" id="1.25.40.10">
    <property type="entry name" value="Tetratricopeptide repeat domain"/>
    <property type="match status" value="2"/>
</dbReference>
<dbReference type="SUPFAM" id="SSF53448">
    <property type="entry name" value="Nucleotide-diphospho-sugar transferases"/>
    <property type="match status" value="1"/>
</dbReference>
<evidence type="ECO:0000256" key="1">
    <source>
        <dbReference type="PROSITE-ProRule" id="PRU00339"/>
    </source>
</evidence>
<dbReference type="EMBL" id="JBHSMJ010000011">
    <property type="protein sequence ID" value="MFC5448778.1"/>
    <property type="molecule type" value="Genomic_DNA"/>
</dbReference>
<dbReference type="SUPFAM" id="SSF81901">
    <property type="entry name" value="HCP-like"/>
    <property type="match status" value="1"/>
</dbReference>
<dbReference type="SUPFAM" id="SSF48452">
    <property type="entry name" value="TPR-like"/>
    <property type="match status" value="1"/>
</dbReference>
<evidence type="ECO:0000259" key="2">
    <source>
        <dbReference type="Pfam" id="PF00535"/>
    </source>
</evidence>
<dbReference type="InterPro" id="IPR001173">
    <property type="entry name" value="Glyco_trans_2-like"/>
</dbReference>
<dbReference type="GO" id="GO:0016757">
    <property type="term" value="F:glycosyltransferase activity"/>
    <property type="evidence" value="ECO:0007669"/>
    <property type="project" value="UniProtKB-KW"/>
</dbReference>
<feature type="domain" description="Glycosyltransferase 2-like" evidence="2">
    <location>
        <begin position="6"/>
        <end position="92"/>
    </location>
</feature>
<evidence type="ECO:0000313" key="3">
    <source>
        <dbReference type="EMBL" id="MFC5448778.1"/>
    </source>
</evidence>
<dbReference type="PANTHER" id="PTHR43630">
    <property type="entry name" value="POLY-BETA-1,6-N-ACETYL-D-GLUCOSAMINE SYNTHASE"/>
    <property type="match status" value="1"/>
</dbReference>
<feature type="repeat" description="TPR" evidence="1">
    <location>
        <begin position="576"/>
        <end position="609"/>
    </location>
</feature>
<dbReference type="PANTHER" id="PTHR43630:SF2">
    <property type="entry name" value="GLYCOSYLTRANSFERASE"/>
    <property type="match status" value="1"/>
</dbReference>
<dbReference type="CDD" id="cd02511">
    <property type="entry name" value="Beta4Glucosyltransferase"/>
    <property type="match status" value="1"/>
</dbReference>
<dbReference type="RefSeq" id="WP_270884567.1">
    <property type="nucleotide sequence ID" value="NZ_JAQFVF010000072.1"/>
</dbReference>
<dbReference type="InterPro" id="IPR029044">
    <property type="entry name" value="Nucleotide-diphossugar_trans"/>
</dbReference>
<reference evidence="4" key="1">
    <citation type="journal article" date="2019" name="Int. J. Syst. Evol. Microbiol.">
        <title>The Global Catalogue of Microorganisms (GCM) 10K type strain sequencing project: providing services to taxonomists for standard genome sequencing and annotation.</title>
        <authorList>
            <consortium name="The Broad Institute Genomics Platform"/>
            <consortium name="The Broad Institute Genome Sequencing Center for Infectious Disease"/>
            <person name="Wu L."/>
            <person name="Ma J."/>
        </authorList>
    </citation>
    <scope>NUCLEOTIDE SEQUENCE [LARGE SCALE GENOMIC DNA]</scope>
    <source>
        <strain evidence="4">KACC 11904</strain>
    </source>
</reference>
<dbReference type="InterPro" id="IPR011990">
    <property type="entry name" value="TPR-like_helical_dom_sf"/>
</dbReference>
<protein>
    <submittedName>
        <fullName evidence="3">Glycosyltransferase</fullName>
        <ecNumber evidence="3">2.4.-.-</ecNumber>
    </submittedName>
</protein>